<dbReference type="Gene3D" id="3.90.245.10">
    <property type="entry name" value="Ribonucleoside hydrolase-like"/>
    <property type="match status" value="1"/>
</dbReference>
<protein>
    <recommendedName>
        <fullName evidence="3">Inosine/uridine-preferring nucleoside hydrolase domain-containing protein</fullName>
    </recommendedName>
</protein>
<dbReference type="PANTHER" id="PTHR12304:SF4">
    <property type="entry name" value="URIDINE NUCLEOSIDASE"/>
    <property type="match status" value="1"/>
</dbReference>
<sequence>MGGSRSDRGPGGEWMALAGLGESFEEFGEVADALIEGGPPPAVGPAAISRAPMIIDTDAGGDPDDAVALVAAARRVPELKLVITSDEFGGERARFVRHLLDVVGRADVKVVAGSDLGNSRLYFVDGLFPPDVPKQDGSVVAAVAEVCDATAGPIRWVGMGPLSNLATLQAERPELVARLVVTQMGGAIVYRDPSRAEHNFRVDVGAVVRMLPVLEPWQPTFVVSDVTFNPAIEITPETTIYQRWTDLDAPLWARILRAHSDRWMERYPGSMQHDGLTLAAAMLWPGIRFARERVTLDEIGRMSRSEPGTEITMSTSVDYPAFMNWLDAALHAPG</sequence>
<feature type="domain" description="Inosine/uridine-preferring nucleoside hydrolase" evidence="3">
    <location>
        <begin position="53"/>
        <end position="323"/>
    </location>
</feature>
<evidence type="ECO:0000256" key="1">
    <source>
        <dbReference type="ARBA" id="ARBA00022801"/>
    </source>
</evidence>
<evidence type="ECO:0000313" key="5">
    <source>
        <dbReference type="Proteomes" id="UP001500542"/>
    </source>
</evidence>
<evidence type="ECO:0000256" key="2">
    <source>
        <dbReference type="ARBA" id="ARBA00023295"/>
    </source>
</evidence>
<name>A0ABN1QNY6_9ACTN</name>
<dbReference type="Proteomes" id="UP001500542">
    <property type="component" value="Unassembled WGS sequence"/>
</dbReference>
<dbReference type="Pfam" id="PF01156">
    <property type="entry name" value="IU_nuc_hydro"/>
    <property type="match status" value="1"/>
</dbReference>
<keyword evidence="5" id="KW-1185">Reference proteome</keyword>
<accession>A0ABN1QNY6</accession>
<evidence type="ECO:0000313" key="4">
    <source>
        <dbReference type="EMBL" id="GAA0945341.1"/>
    </source>
</evidence>
<dbReference type="InterPro" id="IPR023186">
    <property type="entry name" value="IUNH"/>
</dbReference>
<dbReference type="RefSeq" id="WP_343971969.1">
    <property type="nucleotide sequence ID" value="NZ_BAAAHK010000009.1"/>
</dbReference>
<comment type="caution">
    <text evidence="4">The sequence shown here is derived from an EMBL/GenBank/DDBJ whole genome shotgun (WGS) entry which is preliminary data.</text>
</comment>
<dbReference type="EMBL" id="BAAAHK010000009">
    <property type="protein sequence ID" value="GAA0945341.1"/>
    <property type="molecule type" value="Genomic_DNA"/>
</dbReference>
<reference evidence="4 5" key="1">
    <citation type="journal article" date="2019" name="Int. J. Syst. Evol. Microbiol.">
        <title>The Global Catalogue of Microorganisms (GCM) 10K type strain sequencing project: providing services to taxonomists for standard genome sequencing and annotation.</title>
        <authorList>
            <consortium name="The Broad Institute Genomics Platform"/>
            <consortium name="The Broad Institute Genome Sequencing Center for Infectious Disease"/>
            <person name="Wu L."/>
            <person name="Ma J."/>
        </authorList>
    </citation>
    <scope>NUCLEOTIDE SEQUENCE [LARGE SCALE GENOMIC DNA]</scope>
    <source>
        <strain evidence="4 5">JCM 10977</strain>
    </source>
</reference>
<organism evidence="4 5">
    <name type="scientific">Kribbella koreensis</name>
    <dbReference type="NCBI Taxonomy" id="57909"/>
    <lineage>
        <taxon>Bacteria</taxon>
        <taxon>Bacillati</taxon>
        <taxon>Actinomycetota</taxon>
        <taxon>Actinomycetes</taxon>
        <taxon>Propionibacteriales</taxon>
        <taxon>Kribbellaceae</taxon>
        <taxon>Kribbella</taxon>
    </lineage>
</organism>
<dbReference type="InterPro" id="IPR036452">
    <property type="entry name" value="Ribo_hydro-like"/>
</dbReference>
<gene>
    <name evidence="4" type="ORF">GCM10009554_40070</name>
</gene>
<keyword evidence="2" id="KW-0326">Glycosidase</keyword>
<dbReference type="PANTHER" id="PTHR12304">
    <property type="entry name" value="INOSINE-URIDINE PREFERRING NUCLEOSIDE HYDROLASE"/>
    <property type="match status" value="1"/>
</dbReference>
<proteinExistence type="predicted"/>
<keyword evidence="1" id="KW-0378">Hydrolase</keyword>
<dbReference type="InterPro" id="IPR001910">
    <property type="entry name" value="Inosine/uridine_hydrolase_dom"/>
</dbReference>
<evidence type="ECO:0000259" key="3">
    <source>
        <dbReference type="Pfam" id="PF01156"/>
    </source>
</evidence>
<dbReference type="SUPFAM" id="SSF53590">
    <property type="entry name" value="Nucleoside hydrolase"/>
    <property type="match status" value="1"/>
</dbReference>